<dbReference type="EMBL" id="FZQP02002337">
    <property type="protein sequence ID" value="VVC95492.1"/>
    <property type="molecule type" value="Genomic_DNA"/>
</dbReference>
<keyword evidence="2" id="KW-1185">Reference proteome</keyword>
<name>A0A5E4QCQ2_9NEOP</name>
<dbReference type="Proteomes" id="UP000324832">
    <property type="component" value="Unassembled WGS sequence"/>
</dbReference>
<protein>
    <submittedName>
        <fullName evidence="1">Uncharacterized protein</fullName>
    </submittedName>
</protein>
<gene>
    <name evidence="1" type="ORF">LSINAPIS_LOCUS7197</name>
</gene>
<sequence length="69" mass="7996">MMSTEEQSIFKHAKTIVVYFTIPGQSSLACTQETGADSDILLRLLTVTFQNTETEKKRMKRLWRIPFTK</sequence>
<accession>A0A5E4QCQ2</accession>
<evidence type="ECO:0000313" key="1">
    <source>
        <dbReference type="EMBL" id="VVC95492.1"/>
    </source>
</evidence>
<organism evidence="1 2">
    <name type="scientific">Leptidea sinapis</name>
    <dbReference type="NCBI Taxonomy" id="189913"/>
    <lineage>
        <taxon>Eukaryota</taxon>
        <taxon>Metazoa</taxon>
        <taxon>Ecdysozoa</taxon>
        <taxon>Arthropoda</taxon>
        <taxon>Hexapoda</taxon>
        <taxon>Insecta</taxon>
        <taxon>Pterygota</taxon>
        <taxon>Neoptera</taxon>
        <taxon>Endopterygota</taxon>
        <taxon>Lepidoptera</taxon>
        <taxon>Glossata</taxon>
        <taxon>Ditrysia</taxon>
        <taxon>Papilionoidea</taxon>
        <taxon>Pieridae</taxon>
        <taxon>Dismorphiinae</taxon>
        <taxon>Leptidea</taxon>
    </lineage>
</organism>
<reference evidence="1 2" key="1">
    <citation type="submission" date="2017-07" db="EMBL/GenBank/DDBJ databases">
        <authorList>
            <person name="Talla V."/>
            <person name="Backstrom N."/>
        </authorList>
    </citation>
    <scope>NUCLEOTIDE SEQUENCE [LARGE SCALE GENOMIC DNA]</scope>
</reference>
<evidence type="ECO:0000313" key="2">
    <source>
        <dbReference type="Proteomes" id="UP000324832"/>
    </source>
</evidence>
<proteinExistence type="predicted"/>
<dbReference type="AlphaFoldDB" id="A0A5E4QCQ2"/>